<dbReference type="InterPro" id="IPR010998">
    <property type="entry name" value="Integrase_recombinase_N"/>
</dbReference>
<proteinExistence type="predicted"/>
<dbReference type="SUPFAM" id="SSF56349">
    <property type="entry name" value="DNA breaking-rejoining enzymes"/>
    <property type="match status" value="1"/>
</dbReference>
<dbReference type="InterPro" id="IPR011010">
    <property type="entry name" value="DNA_brk_join_enz"/>
</dbReference>
<evidence type="ECO:0008006" key="4">
    <source>
        <dbReference type="Google" id="ProtNLM"/>
    </source>
</evidence>
<dbReference type="RefSeq" id="WP_386429177.1">
    <property type="nucleotide sequence ID" value="NZ_JBHSBB010000009.1"/>
</dbReference>
<dbReference type="Proteomes" id="UP001595765">
    <property type="component" value="Unassembled WGS sequence"/>
</dbReference>
<reference evidence="3" key="1">
    <citation type="journal article" date="2019" name="Int. J. Syst. Evol. Microbiol.">
        <title>The Global Catalogue of Microorganisms (GCM) 10K type strain sequencing project: providing services to taxonomists for standard genome sequencing and annotation.</title>
        <authorList>
            <consortium name="The Broad Institute Genomics Platform"/>
            <consortium name="The Broad Institute Genome Sequencing Center for Infectious Disease"/>
            <person name="Wu L."/>
            <person name="Ma J."/>
        </authorList>
    </citation>
    <scope>NUCLEOTIDE SEQUENCE [LARGE SCALE GENOMIC DNA]</scope>
    <source>
        <strain evidence="3">CGMCC 4.7237</strain>
    </source>
</reference>
<name>A0ABV8HN96_9ACTN</name>
<accession>A0ABV8HN96</accession>
<dbReference type="Gene3D" id="1.10.150.130">
    <property type="match status" value="1"/>
</dbReference>
<evidence type="ECO:0000313" key="2">
    <source>
        <dbReference type="EMBL" id="MFC4032336.1"/>
    </source>
</evidence>
<evidence type="ECO:0000256" key="1">
    <source>
        <dbReference type="ARBA" id="ARBA00023125"/>
    </source>
</evidence>
<sequence length="109" mass="11978">MSTFDPKVVDRFIQTMKRGGVGQATQSNAYDKLKSILLDAHRLGLFSDNPLEGIKPPQYDPERAVIPSPSQLREIRTAGEPPVREDSFLGLHRDSSIICGGTDTAAWPV</sequence>
<dbReference type="EMBL" id="JBHSBB010000009">
    <property type="protein sequence ID" value="MFC4032336.1"/>
    <property type="molecule type" value="Genomic_DNA"/>
</dbReference>
<keyword evidence="3" id="KW-1185">Reference proteome</keyword>
<comment type="caution">
    <text evidence="2">The sequence shown here is derived from an EMBL/GenBank/DDBJ whole genome shotgun (WGS) entry which is preliminary data.</text>
</comment>
<evidence type="ECO:0000313" key="3">
    <source>
        <dbReference type="Proteomes" id="UP001595765"/>
    </source>
</evidence>
<keyword evidence="1" id="KW-0238">DNA-binding</keyword>
<organism evidence="2 3">
    <name type="scientific">Streptomyces polygonati</name>
    <dbReference type="NCBI Taxonomy" id="1617087"/>
    <lineage>
        <taxon>Bacteria</taxon>
        <taxon>Bacillati</taxon>
        <taxon>Actinomycetota</taxon>
        <taxon>Actinomycetes</taxon>
        <taxon>Kitasatosporales</taxon>
        <taxon>Streptomycetaceae</taxon>
        <taxon>Streptomyces</taxon>
    </lineage>
</organism>
<gene>
    <name evidence="2" type="ORF">ACFO3J_12685</name>
</gene>
<protein>
    <recommendedName>
        <fullName evidence="4">Core-binding (CB) domain-containing protein</fullName>
    </recommendedName>
</protein>